<keyword evidence="2 8" id="KW-1277">Toxin-antitoxin system</keyword>
<sequence length="135" mass="15210">MRYMLDTNICIYAIKKKPEAVIRRFLEHDPDEICISSITCADLMHGVEKSQAADRNRLALTLFLSPITVLDFDQKASAEYGKLRADLEKRGTPIGPMDMLIAGHAKAEGLILVTNNTREFCRVEGLQLENWAEQS</sequence>
<keyword evidence="4 8" id="KW-0479">Metal-binding</keyword>
<keyword evidence="6 8" id="KW-0460">Magnesium</keyword>
<dbReference type="NCBIfam" id="NF010285">
    <property type="entry name" value="PRK13725.1"/>
    <property type="match status" value="1"/>
</dbReference>
<protein>
    <recommendedName>
        <fullName evidence="8">Ribonuclease VapC</fullName>
        <shortName evidence="8">RNase VapC</shortName>
        <ecNumber evidence="8">3.1.-.-</ecNumber>
    </recommendedName>
    <alternativeName>
        <fullName evidence="8">Toxin VapC</fullName>
    </alternativeName>
</protein>
<evidence type="ECO:0000259" key="9">
    <source>
        <dbReference type="Pfam" id="PF01850"/>
    </source>
</evidence>
<dbReference type="InterPro" id="IPR029060">
    <property type="entry name" value="PIN-like_dom_sf"/>
</dbReference>
<evidence type="ECO:0000313" key="10">
    <source>
        <dbReference type="EMBL" id="HIY60275.1"/>
    </source>
</evidence>
<proteinExistence type="inferred from homology"/>
<dbReference type="SUPFAM" id="SSF88723">
    <property type="entry name" value="PIN domain-like"/>
    <property type="match status" value="1"/>
</dbReference>
<evidence type="ECO:0000256" key="3">
    <source>
        <dbReference type="ARBA" id="ARBA00022722"/>
    </source>
</evidence>
<comment type="function">
    <text evidence="8">Toxic component of a toxin-antitoxin (TA) system. An RNase.</text>
</comment>
<keyword evidence="3 8" id="KW-0540">Nuclease</keyword>
<evidence type="ECO:0000256" key="2">
    <source>
        <dbReference type="ARBA" id="ARBA00022649"/>
    </source>
</evidence>
<dbReference type="CDD" id="cd09881">
    <property type="entry name" value="PIN_VapC4-5_FitB-like"/>
    <property type="match status" value="1"/>
</dbReference>
<dbReference type="InterPro" id="IPR022907">
    <property type="entry name" value="VapC_family"/>
</dbReference>
<name>A0A9D1YNQ2_9FIRM</name>
<dbReference type="Gene3D" id="3.40.50.1010">
    <property type="entry name" value="5'-nuclease"/>
    <property type="match status" value="1"/>
</dbReference>
<dbReference type="GO" id="GO:0000287">
    <property type="term" value="F:magnesium ion binding"/>
    <property type="evidence" value="ECO:0007669"/>
    <property type="project" value="UniProtKB-UniRule"/>
</dbReference>
<evidence type="ECO:0000256" key="5">
    <source>
        <dbReference type="ARBA" id="ARBA00022801"/>
    </source>
</evidence>
<dbReference type="GO" id="GO:0090729">
    <property type="term" value="F:toxin activity"/>
    <property type="evidence" value="ECO:0007669"/>
    <property type="project" value="UniProtKB-KW"/>
</dbReference>
<accession>A0A9D1YNQ2</accession>
<dbReference type="AlphaFoldDB" id="A0A9D1YNQ2"/>
<dbReference type="InterPro" id="IPR050556">
    <property type="entry name" value="Type_II_TA_system_RNase"/>
</dbReference>
<feature type="binding site" evidence="8">
    <location>
        <position position="6"/>
    </location>
    <ligand>
        <name>Mg(2+)</name>
        <dbReference type="ChEBI" id="CHEBI:18420"/>
    </ligand>
</feature>
<dbReference type="EC" id="3.1.-.-" evidence="8"/>
<comment type="cofactor">
    <cofactor evidence="1 8">
        <name>Mg(2+)</name>
        <dbReference type="ChEBI" id="CHEBI:18420"/>
    </cofactor>
</comment>
<dbReference type="PANTHER" id="PTHR33653">
    <property type="entry name" value="RIBONUCLEASE VAPC2"/>
    <property type="match status" value="1"/>
</dbReference>
<feature type="domain" description="PIN" evidence="9">
    <location>
        <begin position="3"/>
        <end position="125"/>
    </location>
</feature>
<reference evidence="10" key="1">
    <citation type="journal article" date="2021" name="PeerJ">
        <title>Extensive microbial diversity within the chicken gut microbiome revealed by metagenomics and culture.</title>
        <authorList>
            <person name="Gilroy R."/>
            <person name="Ravi A."/>
            <person name="Getino M."/>
            <person name="Pursley I."/>
            <person name="Horton D.L."/>
            <person name="Alikhan N.F."/>
            <person name="Baker D."/>
            <person name="Gharbi K."/>
            <person name="Hall N."/>
            <person name="Watson M."/>
            <person name="Adriaenssens E.M."/>
            <person name="Foster-Nyarko E."/>
            <person name="Jarju S."/>
            <person name="Secka A."/>
            <person name="Antonio M."/>
            <person name="Oren A."/>
            <person name="Chaudhuri R.R."/>
            <person name="La Ragione R."/>
            <person name="Hildebrand F."/>
            <person name="Pallen M.J."/>
        </authorList>
    </citation>
    <scope>NUCLEOTIDE SEQUENCE</scope>
    <source>
        <strain evidence="10">ChiSxjej3B15-24422</strain>
    </source>
</reference>
<dbReference type="HAMAP" id="MF_00265">
    <property type="entry name" value="VapC_Nob1"/>
    <property type="match status" value="1"/>
</dbReference>
<dbReference type="Proteomes" id="UP000824007">
    <property type="component" value="Unassembled WGS sequence"/>
</dbReference>
<reference evidence="10" key="2">
    <citation type="submission" date="2021-04" db="EMBL/GenBank/DDBJ databases">
        <authorList>
            <person name="Gilroy R."/>
        </authorList>
    </citation>
    <scope>NUCLEOTIDE SEQUENCE</scope>
    <source>
        <strain evidence="10">ChiSxjej3B15-24422</strain>
    </source>
</reference>
<dbReference type="Pfam" id="PF01850">
    <property type="entry name" value="PIN"/>
    <property type="match status" value="1"/>
</dbReference>
<dbReference type="EMBL" id="DXDD01000081">
    <property type="protein sequence ID" value="HIY60275.1"/>
    <property type="molecule type" value="Genomic_DNA"/>
</dbReference>
<feature type="binding site" evidence="8">
    <location>
        <position position="98"/>
    </location>
    <ligand>
        <name>Mg(2+)</name>
        <dbReference type="ChEBI" id="CHEBI:18420"/>
    </ligand>
</feature>
<evidence type="ECO:0000256" key="6">
    <source>
        <dbReference type="ARBA" id="ARBA00022842"/>
    </source>
</evidence>
<dbReference type="GO" id="GO:0004540">
    <property type="term" value="F:RNA nuclease activity"/>
    <property type="evidence" value="ECO:0007669"/>
    <property type="project" value="InterPro"/>
</dbReference>
<evidence type="ECO:0000256" key="4">
    <source>
        <dbReference type="ARBA" id="ARBA00022723"/>
    </source>
</evidence>
<keyword evidence="5 8" id="KW-0378">Hydrolase</keyword>
<dbReference type="PANTHER" id="PTHR33653:SF1">
    <property type="entry name" value="RIBONUCLEASE VAPC2"/>
    <property type="match status" value="1"/>
</dbReference>
<keyword evidence="8" id="KW-0800">Toxin</keyword>
<organism evidence="10 11">
    <name type="scientific">Candidatus Eisenbergiella pullistercoris</name>
    <dbReference type="NCBI Taxonomy" id="2838555"/>
    <lineage>
        <taxon>Bacteria</taxon>
        <taxon>Bacillati</taxon>
        <taxon>Bacillota</taxon>
        <taxon>Clostridia</taxon>
        <taxon>Lachnospirales</taxon>
        <taxon>Lachnospiraceae</taxon>
        <taxon>Eisenbergiella</taxon>
    </lineage>
</organism>
<dbReference type="InterPro" id="IPR002716">
    <property type="entry name" value="PIN_dom"/>
</dbReference>
<evidence type="ECO:0000256" key="8">
    <source>
        <dbReference type="HAMAP-Rule" id="MF_00265"/>
    </source>
</evidence>
<dbReference type="GO" id="GO:0016787">
    <property type="term" value="F:hydrolase activity"/>
    <property type="evidence" value="ECO:0007669"/>
    <property type="project" value="UniProtKB-KW"/>
</dbReference>
<comment type="caution">
    <text evidence="10">The sequence shown here is derived from an EMBL/GenBank/DDBJ whole genome shotgun (WGS) entry which is preliminary data.</text>
</comment>
<gene>
    <name evidence="8" type="primary">vapC</name>
    <name evidence="10" type="ORF">H9831_06305</name>
</gene>
<evidence type="ECO:0000313" key="11">
    <source>
        <dbReference type="Proteomes" id="UP000824007"/>
    </source>
</evidence>
<comment type="similarity">
    <text evidence="7 8">Belongs to the PINc/VapC protein family.</text>
</comment>
<evidence type="ECO:0000256" key="7">
    <source>
        <dbReference type="ARBA" id="ARBA00038093"/>
    </source>
</evidence>
<evidence type="ECO:0000256" key="1">
    <source>
        <dbReference type="ARBA" id="ARBA00001946"/>
    </source>
</evidence>